<proteinExistence type="predicted"/>
<evidence type="ECO:0000313" key="5">
    <source>
        <dbReference type="Proteomes" id="UP000184346"/>
    </source>
</evidence>
<dbReference type="InterPro" id="IPR016181">
    <property type="entry name" value="Acyl_CoA_acyltransferase"/>
</dbReference>
<dbReference type="STRING" id="1121942.SAMN02745148_02574"/>
<dbReference type="InterPro" id="IPR050832">
    <property type="entry name" value="Bact_Acetyltransf"/>
</dbReference>
<sequence>MLPLLRPARPDDLEAICRLEVACFEWDRFSRRQLAHLLSRAHASTWVVIDENGSVAGYGTVLFRRNSHNARLYSFCVHPSARGSGLGRGLAERLERDARERGMHRLTLEVRADNRAAIGLYRRLGFLPRRWMDDYYSDGCAAWQMDKSLEAKAALEVSS</sequence>
<evidence type="ECO:0000256" key="2">
    <source>
        <dbReference type="ARBA" id="ARBA00023315"/>
    </source>
</evidence>
<dbReference type="PANTHER" id="PTHR43877">
    <property type="entry name" value="AMINOALKYLPHOSPHONATE N-ACETYLTRANSFERASE-RELATED-RELATED"/>
    <property type="match status" value="1"/>
</dbReference>
<name>A0A1M5BGR4_9GAMM</name>
<evidence type="ECO:0000256" key="1">
    <source>
        <dbReference type="ARBA" id="ARBA00022679"/>
    </source>
</evidence>
<feature type="domain" description="N-acetyltransferase" evidence="3">
    <location>
        <begin position="3"/>
        <end position="150"/>
    </location>
</feature>
<dbReference type="SUPFAM" id="SSF55729">
    <property type="entry name" value="Acyl-CoA N-acyltransferases (Nat)"/>
    <property type="match status" value="1"/>
</dbReference>
<keyword evidence="2" id="KW-0012">Acyltransferase</keyword>
<dbReference type="Gene3D" id="3.40.630.30">
    <property type="match status" value="1"/>
</dbReference>
<dbReference type="CDD" id="cd04301">
    <property type="entry name" value="NAT_SF"/>
    <property type="match status" value="1"/>
</dbReference>
<keyword evidence="5" id="KW-1185">Reference proteome</keyword>
<dbReference type="PROSITE" id="PS51186">
    <property type="entry name" value="GNAT"/>
    <property type="match status" value="1"/>
</dbReference>
<reference evidence="4 5" key="1">
    <citation type="submission" date="2016-11" db="EMBL/GenBank/DDBJ databases">
        <authorList>
            <person name="Jaros S."/>
            <person name="Januszkiewicz K."/>
            <person name="Wedrychowicz H."/>
        </authorList>
    </citation>
    <scope>NUCLEOTIDE SEQUENCE [LARGE SCALE GENOMIC DNA]</scope>
    <source>
        <strain evidence="4 5">DSM 19980</strain>
    </source>
</reference>
<dbReference type="Pfam" id="PF00583">
    <property type="entry name" value="Acetyltransf_1"/>
    <property type="match status" value="1"/>
</dbReference>
<keyword evidence="1 4" id="KW-0808">Transferase</keyword>
<accession>A0A1M5BGR4</accession>
<organism evidence="4 5">
    <name type="scientific">Modicisalibacter ilicicola DSM 19980</name>
    <dbReference type="NCBI Taxonomy" id="1121942"/>
    <lineage>
        <taxon>Bacteria</taxon>
        <taxon>Pseudomonadati</taxon>
        <taxon>Pseudomonadota</taxon>
        <taxon>Gammaproteobacteria</taxon>
        <taxon>Oceanospirillales</taxon>
        <taxon>Halomonadaceae</taxon>
        <taxon>Modicisalibacter</taxon>
    </lineage>
</organism>
<dbReference type="RefSeq" id="WP_245791919.1">
    <property type="nucleotide sequence ID" value="NZ_FQUJ01000011.1"/>
</dbReference>
<dbReference type="AlphaFoldDB" id="A0A1M5BGR4"/>
<evidence type="ECO:0000259" key="3">
    <source>
        <dbReference type="PROSITE" id="PS51186"/>
    </source>
</evidence>
<dbReference type="EMBL" id="FQUJ01000011">
    <property type="protein sequence ID" value="SHF41635.1"/>
    <property type="molecule type" value="Genomic_DNA"/>
</dbReference>
<protein>
    <submittedName>
        <fullName evidence="4">Ribosomal-protein-alanine acetyltransferase</fullName>
    </submittedName>
</protein>
<dbReference type="GO" id="GO:0016747">
    <property type="term" value="F:acyltransferase activity, transferring groups other than amino-acyl groups"/>
    <property type="evidence" value="ECO:0007669"/>
    <property type="project" value="InterPro"/>
</dbReference>
<dbReference type="Proteomes" id="UP000184346">
    <property type="component" value="Unassembled WGS sequence"/>
</dbReference>
<evidence type="ECO:0000313" key="4">
    <source>
        <dbReference type="EMBL" id="SHF41635.1"/>
    </source>
</evidence>
<gene>
    <name evidence="4" type="ORF">SAMN02745148_02574</name>
</gene>
<dbReference type="InterPro" id="IPR000182">
    <property type="entry name" value="GNAT_dom"/>
</dbReference>